<proteinExistence type="predicted"/>
<protein>
    <recommendedName>
        <fullName evidence="2">DUF7086 domain-containing protein</fullName>
    </recommendedName>
</protein>
<dbReference type="PANTHER" id="PTHR34272">
    <property type="entry name" value="EXPRESSED PROTEIN"/>
    <property type="match status" value="1"/>
</dbReference>
<reference evidence="3 4" key="1">
    <citation type="journal article" date="2022" name="Nat. Genet.">
        <title>Improved pea reference genome and pan-genome highlight genomic features and evolutionary characteristics.</title>
        <authorList>
            <person name="Yang T."/>
            <person name="Liu R."/>
            <person name="Luo Y."/>
            <person name="Hu S."/>
            <person name="Wang D."/>
            <person name="Wang C."/>
            <person name="Pandey M.K."/>
            <person name="Ge S."/>
            <person name="Xu Q."/>
            <person name="Li N."/>
            <person name="Li G."/>
            <person name="Huang Y."/>
            <person name="Saxena R.K."/>
            <person name="Ji Y."/>
            <person name="Li M."/>
            <person name="Yan X."/>
            <person name="He Y."/>
            <person name="Liu Y."/>
            <person name="Wang X."/>
            <person name="Xiang C."/>
            <person name="Varshney R.K."/>
            <person name="Ding H."/>
            <person name="Gao S."/>
            <person name="Zong X."/>
        </authorList>
    </citation>
    <scope>NUCLEOTIDE SEQUENCE [LARGE SCALE GENOMIC DNA]</scope>
    <source>
        <strain evidence="3 4">cv. Zhongwan 6</strain>
    </source>
</reference>
<dbReference type="OrthoDB" id="1900495at2759"/>
<comment type="caution">
    <text evidence="3">The sequence shown here is derived from an EMBL/GenBank/DDBJ whole genome shotgun (WGS) entry which is preliminary data.</text>
</comment>
<keyword evidence="4" id="KW-1185">Reference proteome</keyword>
<dbReference type="AlphaFoldDB" id="A0A9D4WIR8"/>
<dbReference type="Gramene" id="Psat05G0020500-T1">
    <property type="protein sequence ID" value="KAI5402492.1"/>
    <property type="gene ID" value="KIW84_050205"/>
</dbReference>
<feature type="compositionally biased region" description="Pro residues" evidence="1">
    <location>
        <begin position="51"/>
        <end position="108"/>
    </location>
</feature>
<organism evidence="3 4">
    <name type="scientific">Pisum sativum</name>
    <name type="common">Garden pea</name>
    <name type="synonym">Lathyrus oleraceus</name>
    <dbReference type="NCBI Taxonomy" id="3888"/>
    <lineage>
        <taxon>Eukaryota</taxon>
        <taxon>Viridiplantae</taxon>
        <taxon>Streptophyta</taxon>
        <taxon>Embryophyta</taxon>
        <taxon>Tracheophyta</taxon>
        <taxon>Spermatophyta</taxon>
        <taxon>Magnoliopsida</taxon>
        <taxon>eudicotyledons</taxon>
        <taxon>Gunneridae</taxon>
        <taxon>Pentapetalae</taxon>
        <taxon>rosids</taxon>
        <taxon>fabids</taxon>
        <taxon>Fabales</taxon>
        <taxon>Fabaceae</taxon>
        <taxon>Papilionoideae</taxon>
        <taxon>50 kb inversion clade</taxon>
        <taxon>NPAAA clade</taxon>
        <taxon>Hologalegina</taxon>
        <taxon>IRL clade</taxon>
        <taxon>Fabeae</taxon>
        <taxon>Lathyrus</taxon>
    </lineage>
</organism>
<dbReference type="Pfam" id="PF23324">
    <property type="entry name" value="DUF7086"/>
    <property type="match status" value="1"/>
</dbReference>
<dbReference type="InterPro" id="IPR055513">
    <property type="entry name" value="DUF7086"/>
</dbReference>
<feature type="region of interest" description="Disordered" evidence="1">
    <location>
        <begin position="40"/>
        <end position="117"/>
    </location>
</feature>
<feature type="domain" description="DUF7086" evidence="2">
    <location>
        <begin position="141"/>
        <end position="273"/>
    </location>
</feature>
<accession>A0A9D4WIR8</accession>
<dbReference type="Proteomes" id="UP001058974">
    <property type="component" value="Chromosome 5"/>
</dbReference>
<dbReference type="EMBL" id="JAMSHJ010000005">
    <property type="protein sequence ID" value="KAI5402492.1"/>
    <property type="molecule type" value="Genomic_DNA"/>
</dbReference>
<evidence type="ECO:0000259" key="2">
    <source>
        <dbReference type="Pfam" id="PF23324"/>
    </source>
</evidence>
<evidence type="ECO:0000256" key="1">
    <source>
        <dbReference type="SAM" id="MobiDB-lite"/>
    </source>
</evidence>
<name>A0A9D4WIR8_PEA</name>
<sequence>MNNSEEPGLNPTPILPSKESMESFLLKLTPFQRMIYFPNLPPLRQSLPSSSSPPPPQPYQLPPPPSPYQQPPPTPPRQPPLLPPLSHQPPPPPPHQPPSPPPPPPPNQPRRARRGQRKEGVIFPIPFIWATDRRATVHSLSHLLHNRIFNIFGDVECKGCKKKFQMNFNLREKFSEIRIYIAENKDTMRDRAPPCWNNPTLPTCVHCNQEKSVIPVIAEKRKNINWLFLFLGQMIGCCTLKQLRYFCKYTNNHLTGAKNRLVYLTYLALYQQLDA</sequence>
<gene>
    <name evidence="3" type="ORF">KIW84_050205</name>
</gene>
<evidence type="ECO:0000313" key="4">
    <source>
        <dbReference type="Proteomes" id="UP001058974"/>
    </source>
</evidence>
<evidence type="ECO:0000313" key="3">
    <source>
        <dbReference type="EMBL" id="KAI5402492.1"/>
    </source>
</evidence>
<dbReference type="PANTHER" id="PTHR34272:SF1">
    <property type="entry name" value="EXPRESSED PROTEIN"/>
    <property type="match status" value="1"/>
</dbReference>